<feature type="domain" description="AAA" evidence="1">
    <location>
        <begin position="127"/>
        <end position="274"/>
    </location>
</feature>
<dbReference type="AlphaFoldDB" id="A0A1H2ES85"/>
<dbReference type="Gene3D" id="3.40.50.2300">
    <property type="match status" value="1"/>
</dbReference>
<evidence type="ECO:0000313" key="2">
    <source>
        <dbReference type="EMBL" id="SDT97899.1"/>
    </source>
</evidence>
<sequence length="379" mass="42801">MKLIHVKLDVKNQELNTEFKTAINETGVFKVISQEEKQEPDLLICELGENHEEDLNNLQLFLDKADTTEIFLVSKRSDPEILIQALRIGIKEFFPVPLKPELIKEALVRFKKRHEKLQHTTSGSLGKIYSILGSKGGVGTTTVAVNLAVSIAVNQENSSVALLDMNIIFGDVPILLDISPKHNWGDITKNIERLDEFFLANILTEHATGVHVLPSPRYLNNHPSPTPTIMETLLDLMKNKYDYIIIDLGQSMNETALRIVQMSDLVHVIAIQSLPCLSNTNRLVNSIVEYGYIDKENVKIVLNRYLKKGMVSLSSAEEGVGKKLSWVIPNDYSTTMSAINSGKPLYQVAQKSRIVKSFNDYVEKLLGVENIKRKKRWFF</sequence>
<dbReference type="InterPro" id="IPR050625">
    <property type="entry name" value="ParA/MinD_ATPase"/>
</dbReference>
<evidence type="ECO:0000259" key="1">
    <source>
        <dbReference type="Pfam" id="PF13614"/>
    </source>
</evidence>
<dbReference type="EMBL" id="FNLL01000003">
    <property type="protein sequence ID" value="SDT97899.1"/>
    <property type="molecule type" value="Genomic_DNA"/>
</dbReference>
<dbReference type="InterPro" id="IPR011006">
    <property type="entry name" value="CheY-like_superfamily"/>
</dbReference>
<evidence type="ECO:0000313" key="3">
    <source>
        <dbReference type="Proteomes" id="UP000199608"/>
    </source>
</evidence>
<reference evidence="3" key="1">
    <citation type="submission" date="2016-10" db="EMBL/GenBank/DDBJ databases">
        <authorList>
            <person name="Varghese N."/>
            <person name="Submissions S."/>
        </authorList>
    </citation>
    <scope>NUCLEOTIDE SEQUENCE [LARGE SCALE GENOMIC DNA]</scope>
    <source>
        <strain evidence="3">DSM 3384</strain>
    </source>
</reference>
<dbReference type="PANTHER" id="PTHR43384:SF13">
    <property type="entry name" value="SLR0110 PROTEIN"/>
    <property type="match status" value="1"/>
</dbReference>
<dbReference type="GO" id="GO:0009898">
    <property type="term" value="C:cytoplasmic side of plasma membrane"/>
    <property type="evidence" value="ECO:0007669"/>
    <property type="project" value="TreeGrafter"/>
</dbReference>
<dbReference type="PANTHER" id="PTHR43384">
    <property type="entry name" value="SEPTUM SITE-DETERMINING PROTEIN MIND HOMOLOG, CHLOROPLASTIC-RELATED"/>
    <property type="match status" value="1"/>
</dbReference>
<protein>
    <submittedName>
        <fullName evidence="2">Pilus assembly protein CpaE</fullName>
    </submittedName>
</protein>
<dbReference type="GO" id="GO:0051782">
    <property type="term" value="P:negative regulation of cell division"/>
    <property type="evidence" value="ECO:0007669"/>
    <property type="project" value="TreeGrafter"/>
</dbReference>
<dbReference type="GO" id="GO:0005524">
    <property type="term" value="F:ATP binding"/>
    <property type="evidence" value="ECO:0007669"/>
    <property type="project" value="TreeGrafter"/>
</dbReference>
<dbReference type="RefSeq" id="WP_092231827.1">
    <property type="nucleotide sequence ID" value="NZ_FNLL01000003.1"/>
</dbReference>
<name>A0A1H2ES85_9BACT</name>
<gene>
    <name evidence="2" type="ORF">SAMN04487931_103318</name>
</gene>
<dbReference type="GO" id="GO:0016887">
    <property type="term" value="F:ATP hydrolysis activity"/>
    <property type="evidence" value="ECO:0007669"/>
    <property type="project" value="TreeGrafter"/>
</dbReference>
<keyword evidence="3" id="KW-1185">Reference proteome</keyword>
<dbReference type="SUPFAM" id="SSF52172">
    <property type="entry name" value="CheY-like"/>
    <property type="match status" value="1"/>
</dbReference>
<dbReference type="InterPro" id="IPR025669">
    <property type="entry name" value="AAA_dom"/>
</dbReference>
<dbReference type="Proteomes" id="UP000199608">
    <property type="component" value="Unassembled WGS sequence"/>
</dbReference>
<dbReference type="Pfam" id="PF13614">
    <property type="entry name" value="AAA_31"/>
    <property type="match status" value="1"/>
</dbReference>
<dbReference type="InterPro" id="IPR027417">
    <property type="entry name" value="P-loop_NTPase"/>
</dbReference>
<dbReference type="GO" id="GO:0005829">
    <property type="term" value="C:cytosol"/>
    <property type="evidence" value="ECO:0007669"/>
    <property type="project" value="TreeGrafter"/>
</dbReference>
<proteinExistence type="predicted"/>
<dbReference type="Gene3D" id="3.40.50.300">
    <property type="entry name" value="P-loop containing nucleotide triphosphate hydrolases"/>
    <property type="match status" value="1"/>
</dbReference>
<organism evidence="2 3">
    <name type="scientific">Desulfobacula phenolica</name>
    <dbReference type="NCBI Taxonomy" id="90732"/>
    <lineage>
        <taxon>Bacteria</taxon>
        <taxon>Pseudomonadati</taxon>
        <taxon>Thermodesulfobacteriota</taxon>
        <taxon>Desulfobacteria</taxon>
        <taxon>Desulfobacterales</taxon>
        <taxon>Desulfobacteraceae</taxon>
        <taxon>Desulfobacula</taxon>
    </lineage>
</organism>
<dbReference type="SUPFAM" id="SSF52540">
    <property type="entry name" value="P-loop containing nucleoside triphosphate hydrolases"/>
    <property type="match status" value="1"/>
</dbReference>
<accession>A0A1H2ES85</accession>